<dbReference type="EMBL" id="LACI01001225">
    <property type="protein sequence ID" value="KJU84928.1"/>
    <property type="molecule type" value="Genomic_DNA"/>
</dbReference>
<feature type="domain" description="MotA/TolQ/ExbB proton channel" evidence="8">
    <location>
        <begin position="103"/>
        <end position="219"/>
    </location>
</feature>
<dbReference type="GO" id="GO:0006935">
    <property type="term" value="P:chemotaxis"/>
    <property type="evidence" value="ECO:0007669"/>
    <property type="project" value="InterPro"/>
</dbReference>
<accession>A0A0F3GW92</accession>
<dbReference type="GO" id="GO:0015031">
    <property type="term" value="P:protein transport"/>
    <property type="evidence" value="ECO:0007669"/>
    <property type="project" value="UniProtKB-KW"/>
</dbReference>
<gene>
    <name evidence="9" type="ORF">MBAV_002876</name>
</gene>
<keyword evidence="3 7" id="KW-0812">Transmembrane</keyword>
<keyword evidence="9" id="KW-0969">Cilium</keyword>
<keyword evidence="10" id="KW-1185">Reference proteome</keyword>
<feature type="transmembrane region" description="Helical" evidence="7">
    <location>
        <begin position="31"/>
        <end position="53"/>
    </location>
</feature>
<keyword evidence="6" id="KW-0813">Transport</keyword>
<evidence type="ECO:0000256" key="6">
    <source>
        <dbReference type="RuleBase" id="RU004057"/>
    </source>
</evidence>
<evidence type="ECO:0000256" key="1">
    <source>
        <dbReference type="ARBA" id="ARBA00004651"/>
    </source>
</evidence>
<dbReference type="Proteomes" id="UP000033423">
    <property type="component" value="Unassembled WGS sequence"/>
</dbReference>
<dbReference type="InterPro" id="IPR002898">
    <property type="entry name" value="MotA_ExbB_proton_chnl"/>
</dbReference>
<feature type="transmembrane region" description="Helical" evidence="7">
    <location>
        <begin position="7"/>
        <end position="25"/>
    </location>
</feature>
<protein>
    <submittedName>
        <fullName evidence="9">Flagellar motor protein MotA</fullName>
    </submittedName>
</protein>
<organism evidence="9 10">
    <name type="scientific">Candidatus Magnetobacterium bavaricum</name>
    <dbReference type="NCBI Taxonomy" id="29290"/>
    <lineage>
        <taxon>Bacteria</taxon>
        <taxon>Pseudomonadati</taxon>
        <taxon>Nitrospirota</taxon>
        <taxon>Thermodesulfovibrionia</taxon>
        <taxon>Thermodesulfovibrionales</taxon>
        <taxon>Candidatus Magnetobacteriaceae</taxon>
        <taxon>Candidatus Magnetobacterium</taxon>
    </lineage>
</organism>
<dbReference type="PANTHER" id="PTHR30433">
    <property type="entry name" value="CHEMOTAXIS PROTEIN MOTA"/>
    <property type="match status" value="1"/>
</dbReference>
<feature type="transmembrane region" description="Helical" evidence="7">
    <location>
        <begin position="150"/>
        <end position="170"/>
    </location>
</feature>
<comment type="caution">
    <text evidence="9">The sequence shown here is derived from an EMBL/GenBank/DDBJ whole genome shotgun (WGS) entry which is preliminary data.</text>
</comment>
<keyword evidence="5 7" id="KW-0472">Membrane</keyword>
<keyword evidence="4 7" id="KW-1133">Transmembrane helix</keyword>
<reference evidence="9 10" key="1">
    <citation type="submission" date="2015-02" db="EMBL/GenBank/DDBJ databases">
        <title>Single-cell genomics of uncultivated deep-branching MTB reveals a conserved set of magnetosome genes.</title>
        <authorList>
            <person name="Kolinko S."/>
            <person name="Richter M."/>
            <person name="Glockner F.O."/>
            <person name="Brachmann A."/>
            <person name="Schuler D."/>
        </authorList>
    </citation>
    <scope>NUCLEOTIDE SEQUENCE [LARGE SCALE GENOMIC DNA]</scope>
    <source>
        <strain evidence="9">TM-1</strain>
    </source>
</reference>
<comment type="subcellular location">
    <subcellularLocation>
        <location evidence="1">Cell membrane</location>
        <topology evidence="1">Multi-pass membrane protein</topology>
    </subcellularLocation>
    <subcellularLocation>
        <location evidence="6">Membrane</location>
        <topology evidence="6">Multi-pass membrane protein</topology>
    </subcellularLocation>
</comment>
<name>A0A0F3GW92_9BACT</name>
<dbReference type="GO" id="GO:0005886">
    <property type="term" value="C:plasma membrane"/>
    <property type="evidence" value="ECO:0007669"/>
    <property type="project" value="UniProtKB-SubCell"/>
</dbReference>
<comment type="similarity">
    <text evidence="6">Belongs to the exbB/tolQ family.</text>
</comment>
<proteinExistence type="inferred from homology"/>
<evidence type="ECO:0000256" key="7">
    <source>
        <dbReference type="SAM" id="Phobius"/>
    </source>
</evidence>
<dbReference type="AlphaFoldDB" id="A0A0F3GW92"/>
<keyword evidence="6" id="KW-0653">Protein transport</keyword>
<feature type="transmembrane region" description="Helical" evidence="7">
    <location>
        <begin position="182"/>
        <end position="206"/>
    </location>
</feature>
<evidence type="ECO:0000313" key="10">
    <source>
        <dbReference type="Proteomes" id="UP000033423"/>
    </source>
</evidence>
<dbReference type="Pfam" id="PF01618">
    <property type="entry name" value="MotA_ExbB"/>
    <property type="match status" value="1"/>
</dbReference>
<evidence type="ECO:0000256" key="3">
    <source>
        <dbReference type="ARBA" id="ARBA00022692"/>
    </source>
</evidence>
<keyword evidence="9" id="KW-0282">Flagellum</keyword>
<evidence type="ECO:0000259" key="8">
    <source>
        <dbReference type="Pfam" id="PF01618"/>
    </source>
</evidence>
<evidence type="ECO:0000256" key="5">
    <source>
        <dbReference type="ARBA" id="ARBA00023136"/>
    </source>
</evidence>
<keyword evidence="2" id="KW-1003">Cell membrane</keyword>
<sequence length="268" mass="29589">MKTTRLLTGVLMVAVLAVVLVSLFRGMGAGMLFNVDAFVIVIGGTFVGALIGFPMRRIKATAADVVSSFRDKADKDYIVREIQECAFVNRDDGLRALEDRVSEIRDDFLRFGINLVVNSYSDNAIRDIMEREMNNKLVNLNFSQNVLKTVARLTPSLGLAGTVVSLIKMFKSLDSVETLAPMMAVALMSTFYGVIVSNLIAIPLCAKLKERSLMLEAHMALIITGTMCVSDLEHPTKIEEKLRQYDDVEETVGFKGQLRTMPASGLLR</sequence>
<evidence type="ECO:0000256" key="2">
    <source>
        <dbReference type="ARBA" id="ARBA00022475"/>
    </source>
</evidence>
<evidence type="ECO:0000256" key="4">
    <source>
        <dbReference type="ARBA" id="ARBA00022989"/>
    </source>
</evidence>
<keyword evidence="9" id="KW-0966">Cell projection</keyword>
<evidence type="ECO:0000313" key="9">
    <source>
        <dbReference type="EMBL" id="KJU84928.1"/>
    </source>
</evidence>
<dbReference type="InterPro" id="IPR047055">
    <property type="entry name" value="MotA-like"/>
</dbReference>
<dbReference type="GO" id="GO:0071978">
    <property type="term" value="P:bacterial-type flagellum-dependent swarming motility"/>
    <property type="evidence" value="ECO:0007669"/>
    <property type="project" value="InterPro"/>
</dbReference>